<accession>X0GQV4</accession>
<protein>
    <submittedName>
        <fullName evidence="1">Uncharacterized protein</fullName>
    </submittedName>
</protein>
<dbReference type="Proteomes" id="UP000030676">
    <property type="component" value="Unassembled WGS sequence"/>
</dbReference>
<gene>
    <name evidence="1" type="ORF">FOPG_18081</name>
</gene>
<dbReference type="EMBL" id="KK033569">
    <property type="protein sequence ID" value="EXL65703.1"/>
    <property type="molecule type" value="Genomic_DNA"/>
</dbReference>
<evidence type="ECO:0000313" key="1">
    <source>
        <dbReference type="EMBL" id="EXL65703.1"/>
    </source>
</evidence>
<reference evidence="1" key="2">
    <citation type="submission" date="2014-03" db="EMBL/GenBank/DDBJ databases">
        <title>The Genome Annotation of Fusarium oxysporum PHW808.</title>
        <authorList>
            <consortium name="The Broad Institute Genomics Platform"/>
            <person name="Ma L.-J."/>
            <person name="Corby-Kistler H."/>
            <person name="Broz K."/>
            <person name="Gale L.R."/>
            <person name="Jonkers W."/>
            <person name="O'Donnell K."/>
            <person name="Ploetz R."/>
            <person name="Steinberg C."/>
            <person name="Schwartz D.C."/>
            <person name="VanEtten H."/>
            <person name="Zhou S."/>
            <person name="Young S.K."/>
            <person name="Zeng Q."/>
            <person name="Gargeya S."/>
            <person name="Fitzgerald M."/>
            <person name="Abouelleil A."/>
            <person name="Alvarado L."/>
            <person name="Chapman S.B."/>
            <person name="Gainer-Dewar J."/>
            <person name="Goldberg J."/>
            <person name="Griggs A."/>
            <person name="Gujja S."/>
            <person name="Hansen M."/>
            <person name="Howarth C."/>
            <person name="Imamovic A."/>
            <person name="Ireland A."/>
            <person name="Larimer J."/>
            <person name="McCowan C."/>
            <person name="Murphy C."/>
            <person name="Pearson M."/>
            <person name="Poon T.W."/>
            <person name="Priest M."/>
            <person name="Roberts A."/>
            <person name="Saif S."/>
            <person name="Shea T."/>
            <person name="Sykes S."/>
            <person name="Wortman J."/>
            <person name="Nusbaum C."/>
            <person name="Birren B."/>
        </authorList>
    </citation>
    <scope>NUCLEOTIDE SEQUENCE</scope>
    <source>
        <strain evidence="1">54008</strain>
    </source>
</reference>
<name>X0GQV4_FUSOX</name>
<dbReference type="AlphaFoldDB" id="X0GQV4"/>
<organism evidence="1">
    <name type="scientific">Fusarium oxysporum f. sp. conglutinans race 2 54008</name>
    <dbReference type="NCBI Taxonomy" id="1089457"/>
    <lineage>
        <taxon>Eukaryota</taxon>
        <taxon>Fungi</taxon>
        <taxon>Dikarya</taxon>
        <taxon>Ascomycota</taxon>
        <taxon>Pezizomycotina</taxon>
        <taxon>Sordariomycetes</taxon>
        <taxon>Hypocreomycetidae</taxon>
        <taxon>Hypocreales</taxon>
        <taxon>Nectriaceae</taxon>
        <taxon>Fusarium</taxon>
        <taxon>Fusarium oxysporum species complex</taxon>
    </lineage>
</organism>
<dbReference type="HOGENOM" id="CLU_3384837_0_0_1"/>
<sequence>MLRSSTILFYDDEGHDEQMLRTVSPASSIQSLP</sequence>
<proteinExistence type="predicted"/>
<reference evidence="1" key="1">
    <citation type="submission" date="2011-11" db="EMBL/GenBank/DDBJ databases">
        <title>The Genome Sequence of Fusarium oxysporum PHW808.</title>
        <authorList>
            <consortium name="The Broad Institute Genome Sequencing Platform"/>
            <person name="Ma L.-J."/>
            <person name="Gale L.R."/>
            <person name="Schwartz D.C."/>
            <person name="Zhou S."/>
            <person name="Corby-Kistler H."/>
            <person name="Young S.K."/>
            <person name="Zeng Q."/>
            <person name="Gargeya S."/>
            <person name="Fitzgerald M."/>
            <person name="Haas B."/>
            <person name="Abouelleil A."/>
            <person name="Alvarado L."/>
            <person name="Arachchi H.M."/>
            <person name="Berlin A."/>
            <person name="Brown A."/>
            <person name="Chapman S.B."/>
            <person name="Chen Z."/>
            <person name="Dunbar C."/>
            <person name="Freedman E."/>
            <person name="Gearin G."/>
            <person name="Goldberg J."/>
            <person name="Griggs A."/>
            <person name="Gujja S."/>
            <person name="Heiman D."/>
            <person name="Howarth C."/>
            <person name="Larson L."/>
            <person name="Lui A."/>
            <person name="MacDonald P.J.P."/>
            <person name="Montmayeur A."/>
            <person name="Murphy C."/>
            <person name="Neiman D."/>
            <person name="Pearson M."/>
            <person name="Priest M."/>
            <person name="Roberts A."/>
            <person name="Saif S."/>
            <person name="Shea T."/>
            <person name="Shenoy N."/>
            <person name="Sisk P."/>
            <person name="Stolte C."/>
            <person name="Sykes S."/>
            <person name="Wortman J."/>
            <person name="Nusbaum C."/>
            <person name="Birren B."/>
        </authorList>
    </citation>
    <scope>NUCLEOTIDE SEQUENCE [LARGE SCALE GENOMIC DNA]</scope>
    <source>
        <strain evidence="1">54008</strain>
    </source>
</reference>